<feature type="compositionally biased region" description="Acidic residues" evidence="1">
    <location>
        <begin position="20"/>
        <end position="30"/>
    </location>
</feature>
<dbReference type="EMBL" id="JRES01000422">
    <property type="protein sequence ID" value="KNC31411.1"/>
    <property type="molecule type" value="Genomic_DNA"/>
</dbReference>
<feature type="compositionally biased region" description="Polar residues" evidence="1">
    <location>
        <begin position="1"/>
        <end position="12"/>
    </location>
</feature>
<comment type="caution">
    <text evidence="2">The sequence shown here is derived from an EMBL/GenBank/DDBJ whole genome shotgun (WGS) entry which is preliminary data.</text>
</comment>
<organism evidence="2 3">
    <name type="scientific">Lucilia cuprina</name>
    <name type="common">Green bottle fly</name>
    <name type="synonym">Australian sheep blowfly</name>
    <dbReference type="NCBI Taxonomy" id="7375"/>
    <lineage>
        <taxon>Eukaryota</taxon>
        <taxon>Metazoa</taxon>
        <taxon>Ecdysozoa</taxon>
        <taxon>Arthropoda</taxon>
        <taxon>Hexapoda</taxon>
        <taxon>Insecta</taxon>
        <taxon>Pterygota</taxon>
        <taxon>Neoptera</taxon>
        <taxon>Endopterygota</taxon>
        <taxon>Diptera</taxon>
        <taxon>Brachycera</taxon>
        <taxon>Muscomorpha</taxon>
        <taxon>Oestroidea</taxon>
        <taxon>Calliphoridae</taxon>
        <taxon>Luciliinae</taxon>
        <taxon>Lucilia</taxon>
    </lineage>
</organism>
<keyword evidence="3" id="KW-1185">Reference proteome</keyword>
<gene>
    <name evidence="2" type="ORF">FF38_07138</name>
</gene>
<feature type="region of interest" description="Disordered" evidence="1">
    <location>
        <begin position="1"/>
        <end position="30"/>
    </location>
</feature>
<reference evidence="2 3" key="1">
    <citation type="journal article" date="2015" name="Nat. Commun.">
        <title>Lucilia cuprina genome unlocks parasitic fly biology to underpin future interventions.</title>
        <authorList>
            <person name="Anstead C.A."/>
            <person name="Korhonen P.K."/>
            <person name="Young N.D."/>
            <person name="Hall R.S."/>
            <person name="Jex A.R."/>
            <person name="Murali S.C."/>
            <person name="Hughes D.S."/>
            <person name="Lee S.F."/>
            <person name="Perry T."/>
            <person name="Stroehlein A.J."/>
            <person name="Ansell B.R."/>
            <person name="Breugelmans B."/>
            <person name="Hofmann A."/>
            <person name="Qu J."/>
            <person name="Dugan S."/>
            <person name="Lee S.L."/>
            <person name="Chao H."/>
            <person name="Dinh H."/>
            <person name="Han Y."/>
            <person name="Doddapaneni H.V."/>
            <person name="Worley K.C."/>
            <person name="Muzny D.M."/>
            <person name="Ioannidis P."/>
            <person name="Waterhouse R.M."/>
            <person name="Zdobnov E.M."/>
            <person name="James P.J."/>
            <person name="Bagnall N.H."/>
            <person name="Kotze A.C."/>
            <person name="Gibbs R.A."/>
            <person name="Richards S."/>
            <person name="Batterham P."/>
            <person name="Gasser R.B."/>
        </authorList>
    </citation>
    <scope>NUCLEOTIDE SEQUENCE [LARGE SCALE GENOMIC DNA]</scope>
    <source>
        <strain evidence="2 3">LS</strain>
        <tissue evidence="2">Full body</tissue>
    </source>
</reference>
<sequence length="273" mass="30469">MLNQKPSATTNSADKKKADEEEDGAIIATNEEDLKEVVEYENCSCSWSMKTAAAIEAEEVLAEDNAKDAFGLNLMDTPLEVILKEVEEAEERWAKLLQQQSNAKKPEILSIGPKPLKLKKKQEEPKYPIFPLPNTNKSRGGILARTKKDLNKEDEEEDGAAIATNEEDLKEVVEYENCSCRCSMKTAAAIEIEIEEVLAEDNAKDAFGLRGPLTKEYKLTLSHGVPTVHPNALIYGIKDPPGPLTSTFEEYLRRQARSTLLGFLEHHNHFSII</sequence>
<dbReference type="Proteomes" id="UP000037069">
    <property type="component" value="Unassembled WGS sequence"/>
</dbReference>
<protein>
    <submittedName>
        <fullName evidence="2">Uncharacterized protein</fullName>
    </submittedName>
</protein>
<evidence type="ECO:0000256" key="1">
    <source>
        <dbReference type="SAM" id="MobiDB-lite"/>
    </source>
</evidence>
<accession>A0A0L0CGP9</accession>
<evidence type="ECO:0000313" key="3">
    <source>
        <dbReference type="Proteomes" id="UP000037069"/>
    </source>
</evidence>
<dbReference type="AlphaFoldDB" id="A0A0L0CGP9"/>
<evidence type="ECO:0000313" key="2">
    <source>
        <dbReference type="EMBL" id="KNC31411.1"/>
    </source>
</evidence>
<name>A0A0L0CGP9_LUCCU</name>
<proteinExistence type="predicted"/>